<protein>
    <submittedName>
        <fullName evidence="10">Deoxyribodipyrimidine photolyase</fullName>
    </submittedName>
</protein>
<feature type="region of interest" description="Disordered" evidence="8">
    <location>
        <begin position="158"/>
        <end position="181"/>
    </location>
</feature>
<dbReference type="Pfam" id="PF03441">
    <property type="entry name" value="FAD_binding_7"/>
    <property type="match status" value="1"/>
</dbReference>
<name>A0ABS1E6F6_9GAMM</name>
<feature type="compositionally biased region" description="Pro residues" evidence="8">
    <location>
        <begin position="160"/>
        <end position="179"/>
    </location>
</feature>
<keyword evidence="6 7" id="KW-0157">Chromophore</keyword>
<keyword evidence="4 7" id="KW-0285">Flavoprotein</keyword>
<gene>
    <name evidence="10" type="ORF">CKO13_08570</name>
</gene>
<dbReference type="PRINTS" id="PR00147">
    <property type="entry name" value="DNAPHOTLYASE"/>
</dbReference>
<dbReference type="PROSITE" id="PS00394">
    <property type="entry name" value="DNA_PHOTOLYASES_1_1"/>
    <property type="match status" value="1"/>
</dbReference>
<evidence type="ECO:0000256" key="3">
    <source>
        <dbReference type="ARBA" id="ARBA00005862"/>
    </source>
</evidence>
<dbReference type="Proteomes" id="UP000738126">
    <property type="component" value="Unassembled WGS sequence"/>
</dbReference>
<dbReference type="EMBL" id="NRSH01000096">
    <property type="protein sequence ID" value="MBK1727073.1"/>
    <property type="molecule type" value="Genomic_DNA"/>
</dbReference>
<evidence type="ECO:0000256" key="4">
    <source>
        <dbReference type="ARBA" id="ARBA00022630"/>
    </source>
</evidence>
<keyword evidence="11" id="KW-1185">Reference proteome</keyword>
<comment type="cofactor">
    <cofactor evidence="2">
        <name>FAD</name>
        <dbReference type="ChEBI" id="CHEBI:57692"/>
    </cofactor>
</comment>
<accession>A0ABS1E6F6</accession>
<dbReference type="InterPro" id="IPR002081">
    <property type="entry name" value="Cryptochrome/DNA_photolyase_1"/>
</dbReference>
<comment type="cofactor">
    <cofactor evidence="1">
        <name>(6R)-5,10-methylene-5,6,7,8-tetrahydrofolate</name>
        <dbReference type="ChEBI" id="CHEBI:15636"/>
    </cofactor>
</comment>
<dbReference type="Gene3D" id="1.10.579.10">
    <property type="entry name" value="DNA Cyclobutane Dipyrimidine Photolyase, subunit A, domain 3"/>
    <property type="match status" value="1"/>
</dbReference>
<dbReference type="RefSeq" id="WP_200259604.1">
    <property type="nucleotide sequence ID" value="NZ_NRSH01000096.1"/>
</dbReference>
<dbReference type="InterPro" id="IPR036155">
    <property type="entry name" value="Crypto/Photolyase_N_sf"/>
</dbReference>
<evidence type="ECO:0000313" key="10">
    <source>
        <dbReference type="EMBL" id="MBK1727073.1"/>
    </source>
</evidence>
<comment type="caution">
    <text evidence="10">The sequence shown here is derived from an EMBL/GenBank/DDBJ whole genome shotgun (WGS) entry which is preliminary data.</text>
</comment>
<evidence type="ECO:0000256" key="1">
    <source>
        <dbReference type="ARBA" id="ARBA00001932"/>
    </source>
</evidence>
<sequence>MSTALVWLRRDLRLADQPALRAAAAAAERVVPLYVHAPGEADPAPGAASQWWRHHSLAALQAALAAAGSRLHLAHGPTVAALQHWARACGAETVYATAVAEPEAERTAREAAAALAEDGVALRVLPDGLLTDPHAARNRSGGMYRAFTPFWRTVRAQLDPPLPAPSPHLPPPGPTPEPEPLAALGLLPRVRWDRKLEPLWQPGAHGAERRLEAFLPAGAAAYGEARDYPGQAGTSALSAHLHFGELSVRRLWHALADAAEQGAAAAESVEAFRAELGWREFAHHLLAQEPRLHERPVDRRFAAFPWREDPDGRLLAAWQRGETGIPLVDAGMRELWATGWLHNRARMVVGSFLVKNLRLPWQHGEAFFRDTLVDWDRASNSMGWQWVAGCGADAAPYFRVFNPVRQGERFDPDGDYVRRWVPELAGLPKQWIHQPWAAPADARRRSGVTLGRDYPEPVVDLRESREAALAAFRSLSGTSP</sequence>
<dbReference type="Gene3D" id="3.40.50.620">
    <property type="entry name" value="HUPs"/>
    <property type="match status" value="1"/>
</dbReference>
<dbReference type="PANTHER" id="PTHR11455:SF9">
    <property type="entry name" value="CRYPTOCHROME CIRCADIAN CLOCK 5 ISOFORM X1"/>
    <property type="match status" value="1"/>
</dbReference>
<dbReference type="Pfam" id="PF00875">
    <property type="entry name" value="DNA_photolyase"/>
    <property type="match status" value="1"/>
</dbReference>
<comment type="similarity">
    <text evidence="3">Belongs to the DNA photolyase class-1 family.</text>
</comment>
<evidence type="ECO:0000256" key="7">
    <source>
        <dbReference type="RuleBase" id="RU004182"/>
    </source>
</evidence>
<evidence type="ECO:0000256" key="6">
    <source>
        <dbReference type="ARBA" id="ARBA00022991"/>
    </source>
</evidence>
<feature type="domain" description="Photolyase/cryptochrome alpha/beta" evidence="9">
    <location>
        <begin position="2"/>
        <end position="130"/>
    </location>
</feature>
<dbReference type="SUPFAM" id="SSF52425">
    <property type="entry name" value="Cryptochrome/photolyase, N-terminal domain"/>
    <property type="match status" value="1"/>
</dbReference>
<dbReference type="InterPro" id="IPR036134">
    <property type="entry name" value="Crypto/Photolyase_FAD-like_sf"/>
</dbReference>
<dbReference type="PANTHER" id="PTHR11455">
    <property type="entry name" value="CRYPTOCHROME"/>
    <property type="match status" value="1"/>
</dbReference>
<evidence type="ECO:0000256" key="8">
    <source>
        <dbReference type="SAM" id="MobiDB-lite"/>
    </source>
</evidence>
<dbReference type="InterPro" id="IPR018394">
    <property type="entry name" value="DNA_photolyase_1_CS_C"/>
</dbReference>
<keyword evidence="5 7" id="KW-0274">FAD</keyword>
<evidence type="ECO:0000259" key="9">
    <source>
        <dbReference type="PROSITE" id="PS51645"/>
    </source>
</evidence>
<dbReference type="SUPFAM" id="SSF48173">
    <property type="entry name" value="Cryptochrome/photolyase FAD-binding domain"/>
    <property type="match status" value="1"/>
</dbReference>
<comment type="similarity">
    <text evidence="7">Belongs to the DNA photolyase family.</text>
</comment>
<evidence type="ECO:0000256" key="2">
    <source>
        <dbReference type="ARBA" id="ARBA00001974"/>
    </source>
</evidence>
<dbReference type="InterPro" id="IPR006050">
    <property type="entry name" value="DNA_photolyase_N"/>
</dbReference>
<reference evidence="10 11" key="1">
    <citation type="journal article" date="2020" name="Microorganisms">
        <title>Osmotic Adaptation and Compatible Solute Biosynthesis of Phototrophic Bacteria as Revealed from Genome Analyses.</title>
        <authorList>
            <person name="Imhoff J.F."/>
            <person name="Rahn T."/>
            <person name="Kunzel S."/>
            <person name="Keller A."/>
            <person name="Neulinger S.C."/>
        </authorList>
    </citation>
    <scope>NUCLEOTIDE SEQUENCE [LARGE SCALE GENOMIC DNA]</scope>
    <source>
        <strain evidence="10 11">DSM 15116</strain>
    </source>
</reference>
<evidence type="ECO:0000256" key="5">
    <source>
        <dbReference type="ARBA" id="ARBA00022827"/>
    </source>
</evidence>
<dbReference type="InterPro" id="IPR005101">
    <property type="entry name" value="Cryptochr/Photolyase_FAD-bd"/>
</dbReference>
<organism evidence="10 11">
    <name type="scientific">Halorhodospira neutriphila</name>
    <dbReference type="NCBI Taxonomy" id="168379"/>
    <lineage>
        <taxon>Bacteria</taxon>
        <taxon>Pseudomonadati</taxon>
        <taxon>Pseudomonadota</taxon>
        <taxon>Gammaproteobacteria</taxon>
        <taxon>Chromatiales</taxon>
        <taxon>Ectothiorhodospiraceae</taxon>
        <taxon>Halorhodospira</taxon>
    </lineage>
</organism>
<proteinExistence type="inferred from homology"/>
<dbReference type="PROSITE" id="PS51645">
    <property type="entry name" value="PHR_CRY_ALPHA_BETA"/>
    <property type="match status" value="1"/>
</dbReference>
<dbReference type="InterPro" id="IPR014729">
    <property type="entry name" value="Rossmann-like_a/b/a_fold"/>
</dbReference>
<dbReference type="Gene3D" id="1.25.40.80">
    <property type="match status" value="1"/>
</dbReference>
<evidence type="ECO:0000313" key="11">
    <source>
        <dbReference type="Proteomes" id="UP000738126"/>
    </source>
</evidence>